<evidence type="ECO:0000313" key="3">
    <source>
        <dbReference type="EMBL" id="MET3615320.1"/>
    </source>
</evidence>
<evidence type="ECO:0000256" key="1">
    <source>
        <dbReference type="ARBA" id="ARBA00022763"/>
    </source>
</evidence>
<keyword evidence="1" id="KW-0227">DNA damage</keyword>
<evidence type="ECO:0000259" key="2">
    <source>
        <dbReference type="Pfam" id="PF00817"/>
    </source>
</evidence>
<dbReference type="InterPro" id="IPR001126">
    <property type="entry name" value="UmuC"/>
</dbReference>
<dbReference type="EMBL" id="JBEPMB010000007">
    <property type="protein sequence ID" value="MET3615320.1"/>
    <property type="molecule type" value="Genomic_DNA"/>
</dbReference>
<evidence type="ECO:0000313" key="4">
    <source>
        <dbReference type="Proteomes" id="UP001549047"/>
    </source>
</evidence>
<dbReference type="PANTHER" id="PTHR35369">
    <property type="entry name" value="BLR3025 PROTEIN-RELATED"/>
    <property type="match status" value="1"/>
</dbReference>
<comment type="caution">
    <text evidence="3">The sequence shown here is derived from an EMBL/GenBank/DDBJ whole genome shotgun (WGS) entry which is preliminary data.</text>
</comment>
<protein>
    <submittedName>
        <fullName evidence="3">Protein ImuB</fullName>
    </submittedName>
</protein>
<dbReference type="SUPFAM" id="SSF56672">
    <property type="entry name" value="DNA/RNA polymerases"/>
    <property type="match status" value="1"/>
</dbReference>
<proteinExistence type="predicted"/>
<name>A0ABV2J5R9_9HYPH</name>
<feature type="domain" description="UmuC" evidence="2">
    <location>
        <begin position="7"/>
        <end position="110"/>
    </location>
</feature>
<reference evidence="3 4" key="1">
    <citation type="submission" date="2024-06" db="EMBL/GenBank/DDBJ databases">
        <title>Genomic Encyclopedia of Type Strains, Phase IV (KMG-IV): sequencing the most valuable type-strain genomes for metagenomic binning, comparative biology and taxonomic classification.</title>
        <authorList>
            <person name="Goeker M."/>
        </authorList>
    </citation>
    <scope>NUCLEOTIDE SEQUENCE [LARGE SCALE GENOMIC DNA]</scope>
    <source>
        <strain evidence="3 4">DSM 29780</strain>
    </source>
</reference>
<dbReference type="Proteomes" id="UP001549047">
    <property type="component" value="Unassembled WGS sequence"/>
</dbReference>
<dbReference type="PANTHER" id="PTHR35369:SF2">
    <property type="entry name" value="BLR3025 PROTEIN"/>
    <property type="match status" value="1"/>
</dbReference>
<sequence>MRLSALDELAARVGLRVGQGVAEARACLPELDVIEADAAADARLLASLADWCGRYTPLVALHGDNALFLDVTGCCHLFGGERALFDDLAARLFHMGFEARLALSATPGLSYAMAFAGRQQVLPTGEEAAMLRGLPLAALRLWPATLDGLAQAGLKRAGDIMDLPRAPLARRFGPDVLTRLDQALGREGEPVSPRLPVAALSAERQLAEPVTGEEDILALAAHLGGNLEEVLTQRGLGGLRFALTLYRVDGKVVSIVVRAPAPLKATARIAGLFRERLAAIHDDFDAGYGFETVRLSVLATGPLDPVQPDFASAGRSDLSLDDFVGKVEARLGGGVIRVPVLNESHVPERASALAPFSHDAMAGSAAAHWPTRLRPMRLFPHPEPVEAIAEVPEGPPITFRWRRTFHRVSRAEGPERIEAEWWIDGETASPRDYFRIEDQGGRRFWLYREGLYGMGALPPRWFMHGVFA</sequence>
<dbReference type="CDD" id="cd03468">
    <property type="entry name" value="PolY_like"/>
    <property type="match status" value="1"/>
</dbReference>
<organism evidence="3 4">
    <name type="scientific">Rhizobium aquaticum</name>
    <dbReference type="NCBI Taxonomy" id="1549636"/>
    <lineage>
        <taxon>Bacteria</taxon>
        <taxon>Pseudomonadati</taxon>
        <taxon>Pseudomonadota</taxon>
        <taxon>Alphaproteobacteria</taxon>
        <taxon>Hyphomicrobiales</taxon>
        <taxon>Rhizobiaceae</taxon>
        <taxon>Rhizobium/Agrobacterium group</taxon>
        <taxon>Rhizobium</taxon>
    </lineage>
</organism>
<accession>A0ABV2J5R9</accession>
<keyword evidence="4" id="KW-1185">Reference proteome</keyword>
<gene>
    <name evidence="3" type="ORF">ABID16_003664</name>
</gene>
<dbReference type="InterPro" id="IPR050356">
    <property type="entry name" value="SulA_CellDiv_inhibitor"/>
</dbReference>
<dbReference type="InterPro" id="IPR043502">
    <property type="entry name" value="DNA/RNA_pol_sf"/>
</dbReference>
<dbReference type="Pfam" id="PF00817">
    <property type="entry name" value="IMS"/>
    <property type="match status" value="1"/>
</dbReference>